<keyword evidence="8" id="KW-0832">Ubl conjugation</keyword>
<gene>
    <name evidence="17" type="ORF">JRQ81_015008</name>
</gene>
<evidence type="ECO:0000256" key="10">
    <source>
        <dbReference type="ARBA" id="ARBA00023125"/>
    </source>
</evidence>
<evidence type="ECO:0000256" key="4">
    <source>
        <dbReference type="ARBA" id="ARBA00022723"/>
    </source>
</evidence>
<dbReference type="PROSITE" id="PS00028">
    <property type="entry name" value="ZINC_FINGER_C2H2_1"/>
    <property type="match status" value="3"/>
</dbReference>
<dbReference type="AlphaFoldDB" id="A0A9Q0Y0D9"/>
<evidence type="ECO:0000256" key="11">
    <source>
        <dbReference type="ARBA" id="ARBA00023159"/>
    </source>
</evidence>
<feature type="compositionally biased region" description="Pro residues" evidence="15">
    <location>
        <begin position="70"/>
        <end position="87"/>
    </location>
</feature>
<feature type="domain" description="C2H2-type" evidence="16">
    <location>
        <begin position="412"/>
        <end position="435"/>
    </location>
</feature>
<dbReference type="OrthoDB" id="4748970at2759"/>
<comment type="subcellular location">
    <subcellularLocation>
        <location evidence="1">Nucleus</location>
    </subcellularLocation>
</comment>
<evidence type="ECO:0000256" key="7">
    <source>
        <dbReference type="ARBA" id="ARBA00022833"/>
    </source>
</evidence>
<comment type="similarity">
    <text evidence="2">Belongs to the krueppel C2H2-type zinc-finger protein family.</text>
</comment>
<feature type="region of interest" description="Disordered" evidence="15">
    <location>
        <begin position="227"/>
        <end position="268"/>
    </location>
</feature>
<dbReference type="GO" id="GO:0008270">
    <property type="term" value="F:zinc ion binding"/>
    <property type="evidence" value="ECO:0007669"/>
    <property type="project" value="UniProtKB-KW"/>
</dbReference>
<dbReference type="GO" id="GO:0000981">
    <property type="term" value="F:DNA-binding transcription factor activity, RNA polymerase II-specific"/>
    <property type="evidence" value="ECO:0007669"/>
    <property type="project" value="TreeGrafter"/>
</dbReference>
<evidence type="ECO:0000313" key="18">
    <source>
        <dbReference type="Proteomes" id="UP001142489"/>
    </source>
</evidence>
<keyword evidence="18" id="KW-1185">Reference proteome</keyword>
<evidence type="ECO:0000256" key="9">
    <source>
        <dbReference type="ARBA" id="ARBA00023015"/>
    </source>
</evidence>
<evidence type="ECO:0000256" key="3">
    <source>
        <dbReference type="ARBA" id="ARBA00022553"/>
    </source>
</evidence>
<organism evidence="17 18">
    <name type="scientific">Phrynocephalus forsythii</name>
    <dbReference type="NCBI Taxonomy" id="171643"/>
    <lineage>
        <taxon>Eukaryota</taxon>
        <taxon>Metazoa</taxon>
        <taxon>Chordata</taxon>
        <taxon>Craniata</taxon>
        <taxon>Vertebrata</taxon>
        <taxon>Euteleostomi</taxon>
        <taxon>Lepidosauria</taxon>
        <taxon>Squamata</taxon>
        <taxon>Bifurcata</taxon>
        <taxon>Unidentata</taxon>
        <taxon>Episquamata</taxon>
        <taxon>Toxicofera</taxon>
        <taxon>Iguania</taxon>
        <taxon>Acrodonta</taxon>
        <taxon>Agamidae</taxon>
        <taxon>Agaminae</taxon>
        <taxon>Phrynocephalus</taxon>
    </lineage>
</organism>
<keyword evidence="7" id="KW-0862">Zinc</keyword>
<evidence type="ECO:0000256" key="6">
    <source>
        <dbReference type="ARBA" id="ARBA00022771"/>
    </source>
</evidence>
<dbReference type="GO" id="GO:0045893">
    <property type="term" value="P:positive regulation of DNA-templated transcription"/>
    <property type="evidence" value="ECO:0007669"/>
    <property type="project" value="UniProtKB-ARBA"/>
</dbReference>
<dbReference type="Proteomes" id="UP001142489">
    <property type="component" value="Unassembled WGS sequence"/>
</dbReference>
<feature type="domain" description="C2H2-type" evidence="16">
    <location>
        <begin position="352"/>
        <end position="381"/>
    </location>
</feature>
<dbReference type="EMBL" id="JAPFRF010000005">
    <property type="protein sequence ID" value="KAJ7332828.1"/>
    <property type="molecule type" value="Genomic_DNA"/>
</dbReference>
<evidence type="ECO:0000256" key="2">
    <source>
        <dbReference type="ARBA" id="ARBA00006991"/>
    </source>
</evidence>
<keyword evidence="6 14" id="KW-0863">Zinc-finger</keyword>
<feature type="domain" description="C2H2-type" evidence="16">
    <location>
        <begin position="382"/>
        <end position="411"/>
    </location>
</feature>
<dbReference type="FunFam" id="3.30.160.60:FF:000018">
    <property type="entry name" value="Krueppel-like factor 15"/>
    <property type="match status" value="1"/>
</dbReference>
<evidence type="ECO:0000256" key="14">
    <source>
        <dbReference type="PROSITE-ProRule" id="PRU00042"/>
    </source>
</evidence>
<feature type="compositionally biased region" description="Pro residues" evidence="15">
    <location>
        <begin position="240"/>
        <end position="251"/>
    </location>
</feature>
<feature type="compositionally biased region" description="Polar residues" evidence="15">
    <location>
        <begin position="91"/>
        <end position="102"/>
    </location>
</feature>
<dbReference type="SUPFAM" id="SSF57667">
    <property type="entry name" value="beta-beta-alpha zinc fingers"/>
    <property type="match status" value="2"/>
</dbReference>
<feature type="region of interest" description="Disordered" evidence="15">
    <location>
        <begin position="132"/>
        <end position="152"/>
    </location>
</feature>
<evidence type="ECO:0000313" key="17">
    <source>
        <dbReference type="EMBL" id="KAJ7332828.1"/>
    </source>
</evidence>
<accession>A0A9Q0Y0D9</accession>
<dbReference type="GO" id="GO:0000978">
    <property type="term" value="F:RNA polymerase II cis-regulatory region sequence-specific DNA binding"/>
    <property type="evidence" value="ECO:0007669"/>
    <property type="project" value="TreeGrafter"/>
</dbReference>
<dbReference type="FunFam" id="3.30.160.60:FF:000624">
    <property type="entry name" value="zinc finger protein 697"/>
    <property type="match status" value="1"/>
</dbReference>
<reference evidence="17" key="1">
    <citation type="journal article" date="2023" name="DNA Res.">
        <title>Chromosome-level genome assembly of Phrynocephalus forsythii using third-generation DNA sequencing and Hi-C analysis.</title>
        <authorList>
            <person name="Qi Y."/>
            <person name="Zhao W."/>
            <person name="Zhao Y."/>
            <person name="Niu C."/>
            <person name="Cao S."/>
            <person name="Zhang Y."/>
        </authorList>
    </citation>
    <scope>NUCLEOTIDE SEQUENCE</scope>
    <source>
        <tissue evidence="17">Muscle</tissue>
    </source>
</reference>
<evidence type="ECO:0000259" key="16">
    <source>
        <dbReference type="PROSITE" id="PS50157"/>
    </source>
</evidence>
<sequence>MSVAVEEAVLPSISTFAGFVRMEDRQPEMQRQILPHSEGAAGIKREAEELGNFVDLEFILAHTANGQPNGGPPPPPAHPNPNYPLPETPESCGTTYDSDGSSYQPANKYAAAAAAPSYLPSPGHSYVAELFTQDLHPPPPPPPPPGPGPCDLQRREYTELRAAGLSHAHAAAAGLPRGLALEHMRVKQEPMDGQPCMLSAPAGDCLGAPPLDHKPLLMQSLLHPHAGPAPSASCFSAEPLGPPLPPPPPPCQGLGDGNGPMGAPPPQPPYPRAPPHLFPPNFAGPAPPQFHGHFSVFREPLKSPHAQGLHGLLVTPPHSPVLMDYYPPMGPPEEGKPKRGRKPWARKRTATHNCEFAGCGKTYTKSSHLKAHMRTHTGEKPYHCNWEGCGWKFARSDELTRHYRKHTGVRPFQCHLCDRAFSRSDHLALHMKRHV</sequence>
<evidence type="ECO:0000256" key="15">
    <source>
        <dbReference type="SAM" id="MobiDB-lite"/>
    </source>
</evidence>
<keyword evidence="5" id="KW-0677">Repeat</keyword>
<keyword evidence="12" id="KW-0804">Transcription</keyword>
<dbReference type="Pfam" id="PF00096">
    <property type="entry name" value="zf-C2H2"/>
    <property type="match status" value="3"/>
</dbReference>
<dbReference type="SMART" id="SM00355">
    <property type="entry name" value="ZnF_C2H2"/>
    <property type="match status" value="3"/>
</dbReference>
<keyword evidence="4" id="KW-0479">Metal-binding</keyword>
<dbReference type="FunFam" id="3.30.160.60:FF:000237">
    <property type="entry name" value="Krueppel-like factor 2"/>
    <property type="match status" value="1"/>
</dbReference>
<evidence type="ECO:0000256" key="5">
    <source>
        <dbReference type="ARBA" id="ARBA00022737"/>
    </source>
</evidence>
<dbReference type="PROSITE" id="PS50157">
    <property type="entry name" value="ZINC_FINGER_C2H2_2"/>
    <property type="match status" value="3"/>
</dbReference>
<dbReference type="PANTHER" id="PTHR23235:SF175">
    <property type="entry name" value="C2H2-TYPE DOMAIN-CONTAINING PROTEIN"/>
    <property type="match status" value="1"/>
</dbReference>
<evidence type="ECO:0000256" key="8">
    <source>
        <dbReference type="ARBA" id="ARBA00022843"/>
    </source>
</evidence>
<protein>
    <recommendedName>
        <fullName evidence="16">C2H2-type domain-containing protein</fullName>
    </recommendedName>
</protein>
<feature type="region of interest" description="Disordered" evidence="15">
    <location>
        <begin position="63"/>
        <end position="102"/>
    </location>
</feature>
<evidence type="ECO:0000256" key="1">
    <source>
        <dbReference type="ARBA" id="ARBA00004123"/>
    </source>
</evidence>
<name>A0A9Q0Y0D9_9SAUR</name>
<dbReference type="CDD" id="cd22056">
    <property type="entry name" value="KLF1_2_4_N-like"/>
    <property type="match status" value="1"/>
</dbReference>
<keyword evidence="13" id="KW-0539">Nucleus</keyword>
<keyword evidence="10" id="KW-0238">DNA-binding</keyword>
<comment type="caution">
    <text evidence="17">The sequence shown here is derived from an EMBL/GenBank/DDBJ whole genome shotgun (WGS) entry which is preliminary data.</text>
</comment>
<dbReference type="InterPro" id="IPR036236">
    <property type="entry name" value="Znf_C2H2_sf"/>
</dbReference>
<dbReference type="Gene3D" id="3.30.160.60">
    <property type="entry name" value="Classic Zinc Finger"/>
    <property type="match status" value="3"/>
</dbReference>
<keyword evidence="9" id="KW-0805">Transcription regulation</keyword>
<dbReference type="PANTHER" id="PTHR23235">
    <property type="entry name" value="KRUEPPEL-LIKE TRANSCRIPTION FACTOR"/>
    <property type="match status" value="1"/>
</dbReference>
<evidence type="ECO:0000256" key="12">
    <source>
        <dbReference type="ARBA" id="ARBA00023163"/>
    </source>
</evidence>
<proteinExistence type="inferred from homology"/>
<dbReference type="InterPro" id="IPR013087">
    <property type="entry name" value="Znf_C2H2_type"/>
</dbReference>
<keyword evidence="11" id="KW-0010">Activator</keyword>
<keyword evidence="3" id="KW-0597">Phosphoprotein</keyword>
<dbReference type="GO" id="GO:0005634">
    <property type="term" value="C:nucleus"/>
    <property type="evidence" value="ECO:0007669"/>
    <property type="project" value="UniProtKB-SubCell"/>
</dbReference>
<feature type="compositionally biased region" description="Pro residues" evidence="15">
    <location>
        <begin position="136"/>
        <end position="148"/>
    </location>
</feature>
<evidence type="ECO:0000256" key="13">
    <source>
        <dbReference type="ARBA" id="ARBA00023242"/>
    </source>
</evidence>